<dbReference type="AlphaFoldDB" id="A0A835T7P8"/>
<dbReference type="EMBL" id="JAEHOC010000009">
    <property type="protein sequence ID" value="KAG2438557.1"/>
    <property type="molecule type" value="Genomic_DNA"/>
</dbReference>
<accession>A0A835T7P8</accession>
<evidence type="ECO:0000313" key="2">
    <source>
        <dbReference type="EMBL" id="KAG2438557.1"/>
    </source>
</evidence>
<dbReference type="Proteomes" id="UP000650467">
    <property type="component" value="Unassembled WGS sequence"/>
</dbReference>
<dbReference type="OrthoDB" id="540512at2759"/>
<comment type="caution">
    <text evidence="2">The sequence shown here is derived from an EMBL/GenBank/DDBJ whole genome shotgun (WGS) entry which is preliminary data.</text>
</comment>
<evidence type="ECO:0000313" key="3">
    <source>
        <dbReference type="Proteomes" id="UP000650467"/>
    </source>
</evidence>
<gene>
    <name evidence="2" type="ORF">HXX76_005108</name>
</gene>
<proteinExistence type="predicted"/>
<keyword evidence="1" id="KW-1133">Transmembrane helix</keyword>
<feature type="transmembrane region" description="Helical" evidence="1">
    <location>
        <begin position="33"/>
        <end position="56"/>
    </location>
</feature>
<protein>
    <submittedName>
        <fullName evidence="2">Uncharacterized protein</fullName>
    </submittedName>
</protein>
<evidence type="ECO:0000256" key="1">
    <source>
        <dbReference type="SAM" id="Phobius"/>
    </source>
</evidence>
<keyword evidence="1" id="KW-0472">Membrane</keyword>
<name>A0A835T7P8_CHLIN</name>
<reference evidence="2" key="1">
    <citation type="journal article" date="2020" name="bioRxiv">
        <title>Comparative genomics of Chlamydomonas.</title>
        <authorList>
            <person name="Craig R.J."/>
            <person name="Hasan A.R."/>
            <person name="Ness R.W."/>
            <person name="Keightley P.D."/>
        </authorList>
    </citation>
    <scope>NUCLEOTIDE SEQUENCE</scope>
    <source>
        <strain evidence="2">SAG 7.73</strain>
    </source>
</reference>
<keyword evidence="1" id="KW-0812">Transmembrane</keyword>
<keyword evidence="3" id="KW-1185">Reference proteome</keyword>
<sequence>MATVDGVKSSAIGIEIEEAPKCGWFDSFQFFGLTAWFIVLYAVYIGFFAALLKIALEIRQDNYMHLSSRLTGNPLSADAYTTPWLWLLANK</sequence>
<organism evidence="2 3">
    <name type="scientific">Chlamydomonas incerta</name>
    <dbReference type="NCBI Taxonomy" id="51695"/>
    <lineage>
        <taxon>Eukaryota</taxon>
        <taxon>Viridiplantae</taxon>
        <taxon>Chlorophyta</taxon>
        <taxon>core chlorophytes</taxon>
        <taxon>Chlorophyceae</taxon>
        <taxon>CS clade</taxon>
        <taxon>Chlamydomonadales</taxon>
        <taxon>Chlamydomonadaceae</taxon>
        <taxon>Chlamydomonas</taxon>
    </lineage>
</organism>